<evidence type="ECO:0000313" key="3">
    <source>
        <dbReference type="Proteomes" id="UP000005561"/>
    </source>
</evidence>
<dbReference type="Proteomes" id="UP000005561">
    <property type="component" value="Unassembled WGS sequence"/>
</dbReference>
<keyword evidence="1" id="KW-0812">Transmembrane</keyword>
<protein>
    <submittedName>
        <fullName evidence="2">Uncharacterized protein</fullName>
    </submittedName>
</protein>
<reference evidence="2" key="1">
    <citation type="submission" date="2009-07" db="EMBL/GenBank/DDBJ databases">
        <authorList>
            <person name="Weinstock G."/>
            <person name="Sodergren E."/>
            <person name="Clifton S."/>
            <person name="Fulton L."/>
            <person name="Fulton B."/>
            <person name="Courtney L."/>
            <person name="Fronick C."/>
            <person name="Harrison M."/>
            <person name="Strong C."/>
            <person name="Farmer C."/>
            <person name="Delahaunty K."/>
            <person name="Markovic C."/>
            <person name="Hall O."/>
            <person name="Minx P."/>
            <person name="Tomlinson C."/>
            <person name="Mitreva M."/>
            <person name="Nelson J."/>
            <person name="Hou S."/>
            <person name="Wollam A."/>
            <person name="Pepin K.H."/>
            <person name="Johnson M."/>
            <person name="Bhonagiri V."/>
            <person name="Nash W.E."/>
            <person name="Warren W."/>
            <person name="Chinwalla A."/>
            <person name="Mardis E.R."/>
            <person name="Wilson R.K."/>
        </authorList>
    </citation>
    <scope>NUCLEOTIDE SEQUENCE [LARGE SCALE GENOMIC DNA]</scope>
    <source>
        <strain evidence="2">DSM 14469</strain>
    </source>
</reference>
<dbReference type="EMBL" id="ACCL02000008">
    <property type="protein sequence ID" value="EET60893.1"/>
    <property type="molecule type" value="Genomic_DNA"/>
</dbReference>
<accession>C6LEA9</accession>
<keyword evidence="1" id="KW-0472">Membrane</keyword>
<organism evidence="2 3">
    <name type="scientific">Marvinbryantia formatexigens DSM 14469</name>
    <dbReference type="NCBI Taxonomy" id="478749"/>
    <lineage>
        <taxon>Bacteria</taxon>
        <taxon>Bacillati</taxon>
        <taxon>Bacillota</taxon>
        <taxon>Clostridia</taxon>
        <taxon>Lachnospirales</taxon>
        <taxon>Lachnospiraceae</taxon>
        <taxon>Marvinbryantia</taxon>
    </lineage>
</organism>
<feature type="transmembrane region" description="Helical" evidence="1">
    <location>
        <begin position="6"/>
        <end position="28"/>
    </location>
</feature>
<evidence type="ECO:0000256" key="1">
    <source>
        <dbReference type="SAM" id="Phobius"/>
    </source>
</evidence>
<proteinExistence type="predicted"/>
<keyword evidence="1" id="KW-1133">Transmembrane helix</keyword>
<comment type="caution">
    <text evidence="2">The sequence shown here is derived from an EMBL/GenBank/DDBJ whole genome shotgun (WGS) entry which is preliminary data.</text>
</comment>
<evidence type="ECO:0000313" key="2">
    <source>
        <dbReference type="EMBL" id="EET60893.1"/>
    </source>
</evidence>
<gene>
    <name evidence="2" type="ORF">BRYFOR_06959</name>
</gene>
<name>C6LEA9_9FIRM</name>
<sequence length="60" mass="6764">MFDRAAIIKIFLAVYLTNGITAAHISFLKPLCAPAKSRKQKKSIQITLSGILFFLIRKRT</sequence>
<dbReference type="AlphaFoldDB" id="C6LEA9"/>
<keyword evidence="3" id="KW-1185">Reference proteome</keyword>